<accession>A0A507DSH8</accession>
<reference evidence="1 2" key="1">
    <citation type="journal article" date="2019" name="Sci. Rep.">
        <title>Comparative genomics of chytrid fungi reveal insights into the obligate biotrophic and pathogenic lifestyle of Synchytrium endobioticum.</title>
        <authorList>
            <person name="van de Vossenberg B.T.L.H."/>
            <person name="Warris S."/>
            <person name="Nguyen H.D.T."/>
            <person name="van Gent-Pelzer M.P.E."/>
            <person name="Joly D.L."/>
            <person name="van de Geest H.C."/>
            <person name="Bonants P.J.M."/>
            <person name="Smith D.S."/>
            <person name="Levesque C.A."/>
            <person name="van der Lee T.A.J."/>
        </authorList>
    </citation>
    <scope>NUCLEOTIDE SEQUENCE [LARGE SCALE GENOMIC DNA]</scope>
    <source>
        <strain evidence="1 2">MB42</strain>
    </source>
</reference>
<dbReference type="Proteomes" id="UP000317494">
    <property type="component" value="Unassembled WGS sequence"/>
</dbReference>
<proteinExistence type="predicted"/>
<comment type="caution">
    <text evidence="1">The sequence shown here is derived from an EMBL/GenBank/DDBJ whole genome shotgun (WGS) entry which is preliminary data.</text>
</comment>
<organism evidence="1 2">
    <name type="scientific">Synchytrium endobioticum</name>
    <dbReference type="NCBI Taxonomy" id="286115"/>
    <lineage>
        <taxon>Eukaryota</taxon>
        <taxon>Fungi</taxon>
        <taxon>Fungi incertae sedis</taxon>
        <taxon>Chytridiomycota</taxon>
        <taxon>Chytridiomycota incertae sedis</taxon>
        <taxon>Chytridiomycetes</taxon>
        <taxon>Synchytriales</taxon>
        <taxon>Synchytriaceae</taxon>
        <taxon>Synchytrium</taxon>
    </lineage>
</organism>
<protein>
    <submittedName>
        <fullName evidence="1">Uncharacterized protein</fullName>
    </submittedName>
</protein>
<gene>
    <name evidence="1" type="ORF">SeMB42_g00419</name>
</gene>
<evidence type="ECO:0000313" key="1">
    <source>
        <dbReference type="EMBL" id="TPX54195.1"/>
    </source>
</evidence>
<dbReference type="VEuPathDB" id="FungiDB:SeMB42_g00419"/>
<dbReference type="EMBL" id="QEAN01000008">
    <property type="protein sequence ID" value="TPX54195.1"/>
    <property type="molecule type" value="Genomic_DNA"/>
</dbReference>
<dbReference type="AlphaFoldDB" id="A0A507DSH8"/>
<keyword evidence="2" id="KW-1185">Reference proteome</keyword>
<sequence length="155" mass="17267">MLIVLKALSFVTSTRQTKFPPKKKNKKLGRRDCGAHHPSTVTNMLTLYILISILLLQSSHAADTELTRKLDVGLETRLFKVVDTVALITYAEYWVGQGFRLSIQPAERSTELITVRSRPVPHVLLHSKERVGILCCCDQSLRQSYTGATSDGAAE</sequence>
<name>A0A507DSH8_9FUNG</name>
<evidence type="ECO:0000313" key="2">
    <source>
        <dbReference type="Proteomes" id="UP000317494"/>
    </source>
</evidence>